<dbReference type="InterPro" id="IPR041583">
    <property type="entry name" value="TetR_C_31"/>
</dbReference>
<gene>
    <name evidence="2" type="ORF">GCM10010521_61420</name>
</gene>
<accession>A0ABN3V1E8</accession>
<comment type="caution">
    <text evidence="2">The sequence shown here is derived from an EMBL/GenBank/DDBJ whole genome shotgun (WGS) entry which is preliminary data.</text>
</comment>
<name>A0ABN3V1E8_9ACTN</name>
<evidence type="ECO:0000313" key="3">
    <source>
        <dbReference type="Proteomes" id="UP001500893"/>
    </source>
</evidence>
<keyword evidence="3" id="KW-1185">Reference proteome</keyword>
<dbReference type="EMBL" id="BAAAVM010000119">
    <property type="protein sequence ID" value="GAA2774740.1"/>
    <property type="molecule type" value="Genomic_DNA"/>
</dbReference>
<organism evidence="2 3">
    <name type="scientific">Streptomyces rameus</name>
    <dbReference type="NCBI Taxonomy" id="68261"/>
    <lineage>
        <taxon>Bacteria</taxon>
        <taxon>Bacillati</taxon>
        <taxon>Actinomycetota</taxon>
        <taxon>Actinomycetes</taxon>
        <taxon>Kitasatosporales</taxon>
        <taxon>Streptomycetaceae</taxon>
        <taxon>Streptomyces</taxon>
    </lineage>
</organism>
<dbReference type="Proteomes" id="UP001500893">
    <property type="component" value="Unassembled WGS sequence"/>
</dbReference>
<sequence>MLARYELALEAPRRPELQAVLHAAGGRRRAMAANLLTAAGAPDPAAQANAFVAVLDGMVFNQLTAAAPRRLTSEQLRRSLLALIHTCIDNPSRWRGSWGRRR</sequence>
<dbReference type="Pfam" id="PF17940">
    <property type="entry name" value="TetR_C_31"/>
    <property type="match status" value="1"/>
</dbReference>
<feature type="domain" description="Tetracyclin repressor-like C-terminal group 31" evidence="1">
    <location>
        <begin position="1"/>
        <end position="80"/>
    </location>
</feature>
<dbReference type="InterPro" id="IPR036271">
    <property type="entry name" value="Tet_transcr_reg_TetR-rel_C_sf"/>
</dbReference>
<dbReference type="RefSeq" id="WP_345058106.1">
    <property type="nucleotide sequence ID" value="NZ_BAAAVM010000119.1"/>
</dbReference>
<dbReference type="SUPFAM" id="SSF48498">
    <property type="entry name" value="Tetracyclin repressor-like, C-terminal domain"/>
    <property type="match status" value="1"/>
</dbReference>
<dbReference type="Gene3D" id="1.10.357.10">
    <property type="entry name" value="Tetracycline Repressor, domain 2"/>
    <property type="match status" value="1"/>
</dbReference>
<reference evidence="2 3" key="1">
    <citation type="journal article" date="2019" name="Int. J. Syst. Evol. Microbiol.">
        <title>The Global Catalogue of Microorganisms (GCM) 10K type strain sequencing project: providing services to taxonomists for standard genome sequencing and annotation.</title>
        <authorList>
            <consortium name="The Broad Institute Genomics Platform"/>
            <consortium name="The Broad Institute Genome Sequencing Center for Infectious Disease"/>
            <person name="Wu L."/>
            <person name="Ma J."/>
        </authorList>
    </citation>
    <scope>NUCLEOTIDE SEQUENCE [LARGE SCALE GENOMIC DNA]</scope>
    <source>
        <strain evidence="2 3">JCM 11574</strain>
    </source>
</reference>
<evidence type="ECO:0000259" key="1">
    <source>
        <dbReference type="Pfam" id="PF17940"/>
    </source>
</evidence>
<evidence type="ECO:0000313" key="2">
    <source>
        <dbReference type="EMBL" id="GAA2774740.1"/>
    </source>
</evidence>
<proteinExistence type="predicted"/>
<protein>
    <recommendedName>
        <fullName evidence="1">Tetracyclin repressor-like C-terminal group 31 domain-containing protein</fullName>
    </recommendedName>
</protein>